<dbReference type="GO" id="GO:0071013">
    <property type="term" value="C:catalytic step 2 spliceosome"/>
    <property type="evidence" value="ECO:0007669"/>
    <property type="project" value="TreeGrafter"/>
</dbReference>
<gene>
    <name evidence="5" type="ORF">BRENAR_LOCUS2331</name>
</gene>
<dbReference type="InParanoid" id="A0A448YL52"/>
<organism evidence="5 6">
    <name type="scientific">Brettanomyces naardenensis</name>
    <name type="common">Yeast</name>
    <dbReference type="NCBI Taxonomy" id="13370"/>
    <lineage>
        <taxon>Eukaryota</taxon>
        <taxon>Fungi</taxon>
        <taxon>Dikarya</taxon>
        <taxon>Ascomycota</taxon>
        <taxon>Saccharomycotina</taxon>
        <taxon>Pichiomycetes</taxon>
        <taxon>Pichiales</taxon>
        <taxon>Pichiaceae</taxon>
        <taxon>Brettanomyces</taxon>
    </lineage>
</organism>
<feature type="compositionally biased region" description="Basic and acidic residues" evidence="3">
    <location>
        <begin position="92"/>
        <end position="103"/>
    </location>
</feature>
<protein>
    <submittedName>
        <fullName evidence="5">DEKNAAC102531</fullName>
    </submittedName>
</protein>
<dbReference type="PANTHER" id="PTHR45880:SF1">
    <property type="entry name" value="RNA-BINDING MOTIF PROTEIN, X-LINKED 2"/>
    <property type="match status" value="1"/>
</dbReference>
<dbReference type="Proteomes" id="UP000290900">
    <property type="component" value="Unassembled WGS sequence"/>
</dbReference>
<dbReference type="InterPro" id="IPR012677">
    <property type="entry name" value="Nucleotide-bd_a/b_plait_sf"/>
</dbReference>
<dbReference type="SMART" id="SM00360">
    <property type="entry name" value="RRM"/>
    <property type="match status" value="1"/>
</dbReference>
<dbReference type="GO" id="GO:0071011">
    <property type="term" value="C:precatalytic spliceosome"/>
    <property type="evidence" value="ECO:0007669"/>
    <property type="project" value="TreeGrafter"/>
</dbReference>
<name>A0A448YL52_BRENA</name>
<evidence type="ECO:0000256" key="3">
    <source>
        <dbReference type="SAM" id="MobiDB-lite"/>
    </source>
</evidence>
<feature type="domain" description="RRM" evidence="4">
    <location>
        <begin position="11"/>
        <end position="86"/>
    </location>
</feature>
<proteinExistence type="predicted"/>
<feature type="region of interest" description="Disordered" evidence="3">
    <location>
        <begin position="92"/>
        <end position="115"/>
    </location>
</feature>
<dbReference type="EMBL" id="CAACVR010000012">
    <property type="protein sequence ID" value="VEU21598.1"/>
    <property type="molecule type" value="Genomic_DNA"/>
</dbReference>
<evidence type="ECO:0000313" key="5">
    <source>
        <dbReference type="EMBL" id="VEU21598.1"/>
    </source>
</evidence>
<dbReference type="SUPFAM" id="SSF54928">
    <property type="entry name" value="RNA-binding domain, RBD"/>
    <property type="match status" value="1"/>
</dbReference>
<feature type="compositionally biased region" description="Acidic residues" evidence="3">
    <location>
        <begin position="104"/>
        <end position="115"/>
    </location>
</feature>
<dbReference type="AlphaFoldDB" id="A0A448YL52"/>
<dbReference type="Pfam" id="PF00076">
    <property type="entry name" value="RRM_1"/>
    <property type="match status" value="1"/>
</dbReference>
<evidence type="ECO:0000313" key="6">
    <source>
        <dbReference type="Proteomes" id="UP000290900"/>
    </source>
</evidence>
<dbReference type="PANTHER" id="PTHR45880">
    <property type="entry name" value="RNA-BINDING MOTIF PROTEIN, X-LINKED 2"/>
    <property type="match status" value="1"/>
</dbReference>
<accession>A0A448YL52</accession>
<dbReference type="Gene3D" id="3.30.70.330">
    <property type="match status" value="1"/>
</dbReference>
<evidence type="ECO:0000256" key="1">
    <source>
        <dbReference type="ARBA" id="ARBA00022884"/>
    </source>
</evidence>
<keyword evidence="6" id="KW-1185">Reference proteome</keyword>
<dbReference type="InterPro" id="IPR000504">
    <property type="entry name" value="RRM_dom"/>
</dbReference>
<sequence>MSLFDRQPEFPILQVKNLPYNVKAEDLYELFGQFGNVHQVRLGVEKETKGQAFVIYKNYKNCEVAMEKLRGFNFNGRYLVVSKHSVDRDVIEKLRSKTEKEDKEDKEDEESPEDD</sequence>
<evidence type="ECO:0000259" key="4">
    <source>
        <dbReference type="PROSITE" id="PS50102"/>
    </source>
</evidence>
<reference evidence="5 6" key="1">
    <citation type="submission" date="2018-12" db="EMBL/GenBank/DDBJ databases">
        <authorList>
            <person name="Tiukova I."/>
            <person name="Dainat J."/>
        </authorList>
    </citation>
    <scope>NUCLEOTIDE SEQUENCE [LARGE SCALE GENOMIC DNA]</scope>
</reference>
<dbReference type="GO" id="GO:0003723">
    <property type="term" value="F:RNA binding"/>
    <property type="evidence" value="ECO:0007669"/>
    <property type="project" value="UniProtKB-UniRule"/>
</dbReference>
<evidence type="ECO:0000256" key="2">
    <source>
        <dbReference type="PROSITE-ProRule" id="PRU00176"/>
    </source>
</evidence>
<dbReference type="STRING" id="13370.A0A448YL52"/>
<dbReference type="InterPro" id="IPR051847">
    <property type="entry name" value="RNA_proc/Spliceosome_comp"/>
</dbReference>
<dbReference type="InterPro" id="IPR035979">
    <property type="entry name" value="RBD_domain_sf"/>
</dbReference>
<dbReference type="OrthoDB" id="275748at2759"/>
<dbReference type="GO" id="GO:0005686">
    <property type="term" value="C:U2 snRNP"/>
    <property type="evidence" value="ECO:0007669"/>
    <property type="project" value="TreeGrafter"/>
</dbReference>
<dbReference type="GO" id="GO:0000398">
    <property type="term" value="P:mRNA splicing, via spliceosome"/>
    <property type="evidence" value="ECO:0007669"/>
    <property type="project" value="TreeGrafter"/>
</dbReference>
<keyword evidence="1 2" id="KW-0694">RNA-binding</keyword>
<dbReference type="PROSITE" id="PS50102">
    <property type="entry name" value="RRM"/>
    <property type="match status" value="1"/>
</dbReference>